<reference evidence="12" key="1">
    <citation type="submission" date="2013-12" db="EMBL/GenBank/DDBJ databases">
        <authorList>
            <person name="Genoscope - CEA"/>
        </authorList>
    </citation>
    <scope>NUCLEOTIDE SEQUENCE</scope>
    <source>
        <strain evidence="12">CBS 1993</strain>
    </source>
</reference>
<dbReference type="GO" id="GO:0004674">
    <property type="term" value="F:protein serine/threonine kinase activity"/>
    <property type="evidence" value="ECO:0007669"/>
    <property type="project" value="UniProtKB-KW"/>
</dbReference>
<evidence type="ECO:0000256" key="6">
    <source>
        <dbReference type="ARBA" id="ARBA00022777"/>
    </source>
</evidence>
<evidence type="ECO:0000313" key="12">
    <source>
        <dbReference type="EMBL" id="CDK27235.1"/>
    </source>
</evidence>
<gene>
    <name evidence="12" type="ORF">KUCA_T00003213001</name>
</gene>
<evidence type="ECO:0000256" key="7">
    <source>
        <dbReference type="ARBA" id="ARBA00022840"/>
    </source>
</evidence>
<dbReference type="GeneID" id="34520619"/>
<dbReference type="SUPFAM" id="SSF56112">
    <property type="entry name" value="Protein kinase-like (PK-like)"/>
    <property type="match status" value="1"/>
</dbReference>
<dbReference type="InterPro" id="IPR050629">
    <property type="entry name" value="STE20/SPS1-PAK"/>
</dbReference>
<dbReference type="EC" id="2.7.11.1" evidence="2"/>
<evidence type="ECO:0000256" key="4">
    <source>
        <dbReference type="ARBA" id="ARBA00022679"/>
    </source>
</evidence>
<comment type="catalytic activity">
    <reaction evidence="9">
        <text>L-seryl-[protein] + ATP = O-phospho-L-seryl-[protein] + ADP + H(+)</text>
        <dbReference type="Rhea" id="RHEA:17989"/>
        <dbReference type="Rhea" id="RHEA-COMP:9863"/>
        <dbReference type="Rhea" id="RHEA-COMP:11604"/>
        <dbReference type="ChEBI" id="CHEBI:15378"/>
        <dbReference type="ChEBI" id="CHEBI:29999"/>
        <dbReference type="ChEBI" id="CHEBI:30616"/>
        <dbReference type="ChEBI" id="CHEBI:83421"/>
        <dbReference type="ChEBI" id="CHEBI:456216"/>
        <dbReference type="EC" id="2.7.11.1"/>
    </reaction>
</comment>
<evidence type="ECO:0000256" key="1">
    <source>
        <dbReference type="ARBA" id="ARBA00008874"/>
    </source>
</evidence>
<dbReference type="Gene3D" id="1.10.510.10">
    <property type="entry name" value="Transferase(Phosphotransferase) domain 1"/>
    <property type="match status" value="1"/>
</dbReference>
<protein>
    <recommendedName>
        <fullName evidence="2">non-specific serine/threonine protein kinase</fullName>
        <ecNumber evidence="2">2.7.11.1</ecNumber>
    </recommendedName>
</protein>
<reference evidence="12" key="2">
    <citation type="submission" date="2014-02" db="EMBL/GenBank/DDBJ databases">
        <title>Complete DNA sequence of /Kuraishia capsulata/ illustrates novel genomic features among budding yeasts (/Saccharomycotina/).</title>
        <authorList>
            <person name="Morales L."/>
            <person name="Noel B."/>
            <person name="Porcel B."/>
            <person name="Marcet-Houben M."/>
            <person name="Hullo M-F."/>
            <person name="Sacerdot C."/>
            <person name="Tekaia F."/>
            <person name="Leh-Louis V."/>
            <person name="Despons L."/>
            <person name="Khanna V."/>
            <person name="Aury J-M."/>
            <person name="Barbe V."/>
            <person name="Couloux A."/>
            <person name="Labadie K."/>
            <person name="Pelletier E."/>
            <person name="Souciet J-L."/>
            <person name="Boekhout T."/>
            <person name="Gabaldon T."/>
            <person name="Wincker P."/>
            <person name="Dujon B."/>
        </authorList>
    </citation>
    <scope>NUCLEOTIDE SEQUENCE</scope>
    <source>
        <strain evidence="12">CBS 1993</strain>
    </source>
</reference>
<accession>W6MWD1</accession>
<proteinExistence type="inferred from homology"/>
<dbReference type="Pfam" id="PF00069">
    <property type="entry name" value="Pkinase"/>
    <property type="match status" value="1"/>
</dbReference>
<sequence length="495" mass="56311">MSVRVFAEDQFDLSFELGKGAFGVVYKARDLVEDRDVAIKQVDLESSEEIREIQQEIAILASSNHENITRYYGSFLKGYKLWIVMEFLGGGSCADLLAAGPFDETVISLLCHDLLLALVYLHESGKIHRDIKAANVLLSEQGEVKIGDFGVATQLSGNLSRRNTFVGTPYWMPPEVILHKDYNYKADIWSLGITAMEFAYGRPPLSEFHPFDVLFKIADQPPPSPGSDFSSDFRAFVALCLQKDPKERPNAKTLLKHPFIKAWKHINRSVLTKLIDKKMKWDIETGNTNKVYYVPSRSQKTVDPKTPASDVFDLGTVTVRERDDTTLRAISNNQMRPKRASDAPESGLLLKKASTVSVEETVSVIEDRERKNRLKLNSMLNHAFDDTTSTLNLNTHQYDTLVKFQSSLITSSFIDPEMKQIFPTFFRHFLNRLMLSDTESLKKMLLPSHYNEMETLAATSRKKMQKVLPRDEIEELLFGRWAESALERWPAAENE</sequence>
<dbReference type="PROSITE" id="PS00107">
    <property type="entry name" value="PROTEIN_KINASE_ATP"/>
    <property type="match status" value="1"/>
</dbReference>
<keyword evidence="3" id="KW-0723">Serine/threonine-protein kinase</keyword>
<dbReference type="HOGENOM" id="CLU_000288_63_23_1"/>
<evidence type="ECO:0000256" key="3">
    <source>
        <dbReference type="ARBA" id="ARBA00022527"/>
    </source>
</evidence>
<dbReference type="InterPro" id="IPR011009">
    <property type="entry name" value="Kinase-like_dom_sf"/>
</dbReference>
<dbReference type="STRING" id="1382522.W6MWD1"/>
<dbReference type="PANTHER" id="PTHR48012">
    <property type="entry name" value="STERILE20-LIKE KINASE, ISOFORM B-RELATED"/>
    <property type="match status" value="1"/>
</dbReference>
<feature type="binding site" evidence="10">
    <location>
        <position position="40"/>
    </location>
    <ligand>
        <name>ATP</name>
        <dbReference type="ChEBI" id="CHEBI:30616"/>
    </ligand>
</feature>
<evidence type="ECO:0000313" key="13">
    <source>
        <dbReference type="Proteomes" id="UP000019384"/>
    </source>
</evidence>
<keyword evidence="6" id="KW-0418">Kinase</keyword>
<keyword evidence="13" id="KW-1185">Reference proteome</keyword>
<dbReference type="InterPro" id="IPR017441">
    <property type="entry name" value="Protein_kinase_ATP_BS"/>
</dbReference>
<name>W6MWD1_9ASCO</name>
<dbReference type="EMBL" id="HG793128">
    <property type="protein sequence ID" value="CDK27235.1"/>
    <property type="molecule type" value="Genomic_DNA"/>
</dbReference>
<dbReference type="OrthoDB" id="248923at2759"/>
<evidence type="ECO:0000256" key="5">
    <source>
        <dbReference type="ARBA" id="ARBA00022741"/>
    </source>
</evidence>
<evidence type="ECO:0000256" key="8">
    <source>
        <dbReference type="ARBA" id="ARBA00047899"/>
    </source>
</evidence>
<keyword evidence="7 10" id="KW-0067">ATP-binding</keyword>
<evidence type="ECO:0000256" key="9">
    <source>
        <dbReference type="ARBA" id="ARBA00048679"/>
    </source>
</evidence>
<comment type="similarity">
    <text evidence="1">Belongs to the protein kinase superfamily. STE Ser/Thr protein kinase family. STE20 subfamily.</text>
</comment>
<evidence type="ECO:0000259" key="11">
    <source>
        <dbReference type="PROSITE" id="PS50011"/>
    </source>
</evidence>
<dbReference type="InterPro" id="IPR000719">
    <property type="entry name" value="Prot_kinase_dom"/>
</dbReference>
<organism evidence="12 13">
    <name type="scientific">Kuraishia capsulata CBS 1993</name>
    <dbReference type="NCBI Taxonomy" id="1382522"/>
    <lineage>
        <taxon>Eukaryota</taxon>
        <taxon>Fungi</taxon>
        <taxon>Dikarya</taxon>
        <taxon>Ascomycota</taxon>
        <taxon>Saccharomycotina</taxon>
        <taxon>Pichiomycetes</taxon>
        <taxon>Pichiales</taxon>
        <taxon>Pichiaceae</taxon>
        <taxon>Kuraishia</taxon>
    </lineage>
</organism>
<dbReference type="RefSeq" id="XP_022459231.1">
    <property type="nucleotide sequence ID" value="XM_022601605.1"/>
</dbReference>
<dbReference type="FunFam" id="1.10.510.10:FF:000499">
    <property type="entry name" value="Serine/threonine-protein kinase KIC1"/>
    <property type="match status" value="1"/>
</dbReference>
<dbReference type="Proteomes" id="UP000019384">
    <property type="component" value="Unassembled WGS sequence"/>
</dbReference>
<dbReference type="AlphaFoldDB" id="W6MWD1"/>
<evidence type="ECO:0000256" key="10">
    <source>
        <dbReference type="PROSITE-ProRule" id="PRU10141"/>
    </source>
</evidence>
<comment type="catalytic activity">
    <reaction evidence="8">
        <text>L-threonyl-[protein] + ATP = O-phospho-L-threonyl-[protein] + ADP + H(+)</text>
        <dbReference type="Rhea" id="RHEA:46608"/>
        <dbReference type="Rhea" id="RHEA-COMP:11060"/>
        <dbReference type="Rhea" id="RHEA-COMP:11605"/>
        <dbReference type="ChEBI" id="CHEBI:15378"/>
        <dbReference type="ChEBI" id="CHEBI:30013"/>
        <dbReference type="ChEBI" id="CHEBI:30616"/>
        <dbReference type="ChEBI" id="CHEBI:61977"/>
        <dbReference type="ChEBI" id="CHEBI:456216"/>
        <dbReference type="EC" id="2.7.11.1"/>
    </reaction>
</comment>
<dbReference type="PANTHER" id="PTHR48012:SF27">
    <property type="entry name" value="SERINE_THREONINE-PROTEIN KINASE SID1"/>
    <property type="match status" value="1"/>
</dbReference>
<dbReference type="GO" id="GO:0005737">
    <property type="term" value="C:cytoplasm"/>
    <property type="evidence" value="ECO:0007669"/>
    <property type="project" value="TreeGrafter"/>
</dbReference>
<dbReference type="GO" id="GO:0005524">
    <property type="term" value="F:ATP binding"/>
    <property type="evidence" value="ECO:0007669"/>
    <property type="project" value="UniProtKB-UniRule"/>
</dbReference>
<dbReference type="PROSITE" id="PS50011">
    <property type="entry name" value="PROTEIN_KINASE_DOM"/>
    <property type="match status" value="1"/>
</dbReference>
<keyword evidence="5 10" id="KW-0547">Nucleotide-binding</keyword>
<feature type="domain" description="Protein kinase" evidence="11">
    <location>
        <begin position="11"/>
        <end position="260"/>
    </location>
</feature>
<dbReference type="GO" id="GO:0030447">
    <property type="term" value="P:filamentous growth"/>
    <property type="evidence" value="ECO:0007669"/>
    <property type="project" value="UniProtKB-ARBA"/>
</dbReference>
<keyword evidence="4" id="KW-0808">Transferase</keyword>
<evidence type="ECO:0000256" key="2">
    <source>
        <dbReference type="ARBA" id="ARBA00012513"/>
    </source>
</evidence>
<dbReference type="SMART" id="SM00220">
    <property type="entry name" value="S_TKc"/>
    <property type="match status" value="1"/>
</dbReference>